<dbReference type="Proteomes" id="UP000237105">
    <property type="component" value="Unassembled WGS sequence"/>
</dbReference>
<comment type="caution">
    <text evidence="2">The sequence shown here is derived from an EMBL/GenBank/DDBJ whole genome shotgun (WGS) entry which is preliminary data.</text>
</comment>
<accession>A0A2P5B3I8</accession>
<keyword evidence="3" id="KW-1185">Reference proteome</keyword>
<organism evidence="2 3">
    <name type="scientific">Parasponia andersonii</name>
    <name type="common">Sponia andersonii</name>
    <dbReference type="NCBI Taxonomy" id="3476"/>
    <lineage>
        <taxon>Eukaryota</taxon>
        <taxon>Viridiplantae</taxon>
        <taxon>Streptophyta</taxon>
        <taxon>Embryophyta</taxon>
        <taxon>Tracheophyta</taxon>
        <taxon>Spermatophyta</taxon>
        <taxon>Magnoliopsida</taxon>
        <taxon>eudicotyledons</taxon>
        <taxon>Gunneridae</taxon>
        <taxon>Pentapetalae</taxon>
        <taxon>rosids</taxon>
        <taxon>fabids</taxon>
        <taxon>Rosales</taxon>
        <taxon>Cannabaceae</taxon>
        <taxon>Parasponia</taxon>
    </lineage>
</organism>
<gene>
    <name evidence="2" type="ORF">PanWU01x14_274420</name>
</gene>
<proteinExistence type="predicted"/>
<dbReference type="EMBL" id="JXTB01000373">
    <property type="protein sequence ID" value="PON43343.1"/>
    <property type="molecule type" value="Genomic_DNA"/>
</dbReference>
<name>A0A2P5B3I8_PARAD</name>
<feature type="region of interest" description="Disordered" evidence="1">
    <location>
        <begin position="55"/>
        <end position="106"/>
    </location>
</feature>
<protein>
    <submittedName>
        <fullName evidence="2">Uncharacterized protein</fullName>
    </submittedName>
</protein>
<feature type="compositionally biased region" description="Acidic residues" evidence="1">
    <location>
        <begin position="70"/>
        <end position="79"/>
    </location>
</feature>
<feature type="compositionally biased region" description="Basic and acidic residues" evidence="1">
    <location>
        <begin position="80"/>
        <end position="98"/>
    </location>
</feature>
<dbReference type="AlphaFoldDB" id="A0A2P5B3I8"/>
<reference evidence="3" key="1">
    <citation type="submission" date="2016-06" db="EMBL/GenBank/DDBJ databases">
        <title>Parallel loss of symbiosis genes in relatives of nitrogen-fixing non-legume Parasponia.</title>
        <authorList>
            <person name="Van Velzen R."/>
            <person name="Holmer R."/>
            <person name="Bu F."/>
            <person name="Rutten L."/>
            <person name="Van Zeijl A."/>
            <person name="Liu W."/>
            <person name="Santuari L."/>
            <person name="Cao Q."/>
            <person name="Sharma T."/>
            <person name="Shen D."/>
            <person name="Roswanjaya Y."/>
            <person name="Wardhani T."/>
            <person name="Kalhor M.S."/>
            <person name="Jansen J."/>
            <person name="Van den Hoogen J."/>
            <person name="Gungor B."/>
            <person name="Hartog M."/>
            <person name="Hontelez J."/>
            <person name="Verver J."/>
            <person name="Yang W.-C."/>
            <person name="Schijlen E."/>
            <person name="Repin R."/>
            <person name="Schilthuizen M."/>
            <person name="Schranz E."/>
            <person name="Heidstra R."/>
            <person name="Miyata K."/>
            <person name="Fedorova E."/>
            <person name="Kohlen W."/>
            <person name="Bisseling T."/>
            <person name="Smit S."/>
            <person name="Geurts R."/>
        </authorList>
    </citation>
    <scope>NUCLEOTIDE SEQUENCE [LARGE SCALE GENOMIC DNA]</scope>
    <source>
        <strain evidence="3">cv. WU1-14</strain>
    </source>
</reference>
<evidence type="ECO:0000256" key="1">
    <source>
        <dbReference type="SAM" id="MobiDB-lite"/>
    </source>
</evidence>
<evidence type="ECO:0000313" key="2">
    <source>
        <dbReference type="EMBL" id="PON43343.1"/>
    </source>
</evidence>
<evidence type="ECO:0000313" key="3">
    <source>
        <dbReference type="Proteomes" id="UP000237105"/>
    </source>
</evidence>
<sequence>MVKTSGGVEFHITMVKTSGGVVSKKMQNVSKLATSAPKVVAPVASPLAKLVPESFEEVAKSAEDSSQAETENDDNFEEEATAKAKDIVKEARDDEGKKPIATKDATSKSSKLDDVVITVKATSSVTSKKPVVKKVVASKSSKASKVVATTSEKVTTIVVHVLSVHACCNNSIKNCNNFDGN</sequence>